<dbReference type="GO" id="GO:0032993">
    <property type="term" value="C:protein-DNA complex"/>
    <property type="evidence" value="ECO:0007669"/>
    <property type="project" value="TreeGrafter"/>
</dbReference>
<dbReference type="FunFam" id="3.40.50.2300:FF:000001">
    <property type="entry name" value="DNA-binding response regulator PhoB"/>
    <property type="match status" value="1"/>
</dbReference>
<dbReference type="SUPFAM" id="SSF46894">
    <property type="entry name" value="C-terminal effector domain of the bipartite response regulators"/>
    <property type="match status" value="1"/>
</dbReference>
<keyword evidence="3" id="KW-0805">Transcription regulation</keyword>
<dbReference type="SUPFAM" id="SSF52172">
    <property type="entry name" value="CheY-like"/>
    <property type="match status" value="1"/>
</dbReference>
<dbReference type="PANTHER" id="PTHR48111:SF40">
    <property type="entry name" value="PHOSPHATE REGULON TRANSCRIPTIONAL REGULATORY PROTEIN PHOB"/>
    <property type="match status" value="1"/>
</dbReference>
<dbReference type="Proteomes" id="UP000198741">
    <property type="component" value="Chromosome I"/>
</dbReference>
<dbReference type="GO" id="GO:0005829">
    <property type="term" value="C:cytosol"/>
    <property type="evidence" value="ECO:0007669"/>
    <property type="project" value="TreeGrafter"/>
</dbReference>
<dbReference type="CDD" id="cd00383">
    <property type="entry name" value="trans_reg_C"/>
    <property type="match status" value="1"/>
</dbReference>
<dbReference type="GO" id="GO:0000976">
    <property type="term" value="F:transcription cis-regulatory region binding"/>
    <property type="evidence" value="ECO:0007669"/>
    <property type="project" value="TreeGrafter"/>
</dbReference>
<evidence type="ECO:0000256" key="5">
    <source>
        <dbReference type="ARBA" id="ARBA00023163"/>
    </source>
</evidence>
<dbReference type="Gene3D" id="6.10.250.690">
    <property type="match status" value="1"/>
</dbReference>
<dbReference type="STRING" id="1090615.SAMN04515671_2751"/>
<dbReference type="PROSITE" id="PS50110">
    <property type="entry name" value="RESPONSE_REGULATORY"/>
    <property type="match status" value="1"/>
</dbReference>
<dbReference type="Pfam" id="PF00486">
    <property type="entry name" value="Trans_reg_C"/>
    <property type="match status" value="1"/>
</dbReference>
<dbReference type="SMART" id="SM00448">
    <property type="entry name" value="REC"/>
    <property type="match status" value="1"/>
</dbReference>
<evidence type="ECO:0000313" key="11">
    <source>
        <dbReference type="Proteomes" id="UP000198741"/>
    </source>
</evidence>
<organism evidence="10 11">
    <name type="scientific">Nakamurella panacisegetis</name>
    <dbReference type="NCBI Taxonomy" id="1090615"/>
    <lineage>
        <taxon>Bacteria</taxon>
        <taxon>Bacillati</taxon>
        <taxon>Actinomycetota</taxon>
        <taxon>Actinomycetes</taxon>
        <taxon>Nakamurellales</taxon>
        <taxon>Nakamurellaceae</taxon>
        <taxon>Nakamurella</taxon>
    </lineage>
</organism>
<evidence type="ECO:0000256" key="6">
    <source>
        <dbReference type="PROSITE-ProRule" id="PRU00169"/>
    </source>
</evidence>
<keyword evidence="11" id="KW-1185">Reference proteome</keyword>
<evidence type="ECO:0000259" key="8">
    <source>
        <dbReference type="PROSITE" id="PS50110"/>
    </source>
</evidence>
<dbReference type="InterPro" id="IPR039420">
    <property type="entry name" value="WalR-like"/>
</dbReference>
<dbReference type="RefSeq" id="WP_090482167.1">
    <property type="nucleotide sequence ID" value="NZ_LT629710.1"/>
</dbReference>
<keyword evidence="5" id="KW-0804">Transcription</keyword>
<dbReference type="InterPro" id="IPR001867">
    <property type="entry name" value="OmpR/PhoB-type_DNA-bd"/>
</dbReference>
<gene>
    <name evidence="10" type="ORF">SAMN04515671_2751</name>
</gene>
<feature type="modified residue" description="4-aspartylphosphate" evidence="6">
    <location>
        <position position="52"/>
    </location>
</feature>
<dbReference type="InterPro" id="IPR011006">
    <property type="entry name" value="CheY-like_superfamily"/>
</dbReference>
<dbReference type="InterPro" id="IPR036388">
    <property type="entry name" value="WH-like_DNA-bd_sf"/>
</dbReference>
<dbReference type="PROSITE" id="PS51755">
    <property type="entry name" value="OMPR_PHOB"/>
    <property type="match status" value="1"/>
</dbReference>
<evidence type="ECO:0000256" key="7">
    <source>
        <dbReference type="PROSITE-ProRule" id="PRU01091"/>
    </source>
</evidence>
<dbReference type="SMART" id="SM00862">
    <property type="entry name" value="Trans_reg_C"/>
    <property type="match status" value="1"/>
</dbReference>
<dbReference type="AlphaFoldDB" id="A0A1H0PGE3"/>
<dbReference type="InterPro" id="IPR001789">
    <property type="entry name" value="Sig_transdc_resp-reg_receiver"/>
</dbReference>
<evidence type="ECO:0000256" key="2">
    <source>
        <dbReference type="ARBA" id="ARBA00023012"/>
    </source>
</evidence>
<evidence type="ECO:0000259" key="9">
    <source>
        <dbReference type="PROSITE" id="PS51755"/>
    </source>
</evidence>
<dbReference type="Pfam" id="PF00072">
    <property type="entry name" value="Response_reg"/>
    <property type="match status" value="1"/>
</dbReference>
<accession>A0A1H0PGE3</accession>
<dbReference type="GO" id="GO:0006355">
    <property type="term" value="P:regulation of DNA-templated transcription"/>
    <property type="evidence" value="ECO:0007669"/>
    <property type="project" value="InterPro"/>
</dbReference>
<dbReference type="EMBL" id="LT629710">
    <property type="protein sequence ID" value="SDP03686.1"/>
    <property type="molecule type" value="Genomic_DNA"/>
</dbReference>
<dbReference type="GO" id="GO:0000156">
    <property type="term" value="F:phosphorelay response regulator activity"/>
    <property type="evidence" value="ECO:0007669"/>
    <property type="project" value="TreeGrafter"/>
</dbReference>
<evidence type="ECO:0000256" key="3">
    <source>
        <dbReference type="ARBA" id="ARBA00023015"/>
    </source>
</evidence>
<feature type="domain" description="Response regulatory" evidence="8">
    <location>
        <begin position="3"/>
        <end position="117"/>
    </location>
</feature>
<dbReference type="CDD" id="cd17574">
    <property type="entry name" value="REC_OmpR"/>
    <property type="match status" value="1"/>
</dbReference>
<reference evidence="10 11" key="1">
    <citation type="submission" date="2016-10" db="EMBL/GenBank/DDBJ databases">
        <authorList>
            <person name="de Groot N.N."/>
        </authorList>
    </citation>
    <scope>NUCLEOTIDE SEQUENCE [LARGE SCALE GENOMIC DNA]</scope>
    <source>
        <strain evidence="11">P4-7,KCTC 19426,CECT 7604</strain>
    </source>
</reference>
<feature type="domain" description="OmpR/PhoB-type" evidence="9">
    <location>
        <begin position="122"/>
        <end position="222"/>
    </location>
</feature>
<dbReference type="Gene3D" id="1.10.10.10">
    <property type="entry name" value="Winged helix-like DNA-binding domain superfamily/Winged helix DNA-binding domain"/>
    <property type="match status" value="1"/>
</dbReference>
<keyword evidence="4 7" id="KW-0238">DNA-binding</keyword>
<dbReference type="Gene3D" id="3.40.50.2300">
    <property type="match status" value="1"/>
</dbReference>
<sequence length="223" mass="24901">MTTVLLAEDDSAISEPLSRALEREGYQVLIAPDGHAALAAALYNDVHLVILDLGLPGVDGLEICRRIREAGRDVLVLMLTARTDEVDFIVGLDAGADDYVGKPFRLAEMLARVRALLRRRAPEVMEINGVRLESKARRVVVDGYEVALANKEFELLRVLMNRAGEVVPREDIINEVWHDPSLLTSKTLDMHISWLRRKLSPEPEGVDHRIATVRGVGFRFDTD</sequence>
<protein>
    <submittedName>
        <fullName evidence="10">DNA-binding response regulator, OmpR family, contains REC and winged-helix (WHTH) domain</fullName>
    </submittedName>
</protein>
<feature type="DNA-binding region" description="OmpR/PhoB-type" evidence="7">
    <location>
        <begin position="122"/>
        <end position="222"/>
    </location>
</feature>
<keyword evidence="1 6" id="KW-0597">Phosphoprotein</keyword>
<keyword evidence="2" id="KW-0902">Two-component regulatory system</keyword>
<name>A0A1H0PGE3_9ACTN</name>
<dbReference type="PANTHER" id="PTHR48111">
    <property type="entry name" value="REGULATOR OF RPOS"/>
    <property type="match status" value="1"/>
</dbReference>
<evidence type="ECO:0000256" key="4">
    <source>
        <dbReference type="ARBA" id="ARBA00023125"/>
    </source>
</evidence>
<evidence type="ECO:0000313" key="10">
    <source>
        <dbReference type="EMBL" id="SDP03686.1"/>
    </source>
</evidence>
<proteinExistence type="predicted"/>
<evidence type="ECO:0000256" key="1">
    <source>
        <dbReference type="ARBA" id="ARBA00022553"/>
    </source>
</evidence>
<dbReference type="InterPro" id="IPR016032">
    <property type="entry name" value="Sig_transdc_resp-reg_C-effctor"/>
</dbReference>
<dbReference type="OrthoDB" id="9790442at2"/>